<evidence type="ECO:0000313" key="13">
    <source>
        <dbReference type="Proteomes" id="UP000241247"/>
    </source>
</evidence>
<comment type="similarity">
    <text evidence="2 9">Belongs to the uroporphyrinogen-III synthase family.</text>
</comment>
<evidence type="ECO:0000313" key="12">
    <source>
        <dbReference type="EMBL" id="PTM96395.1"/>
    </source>
</evidence>
<dbReference type="InterPro" id="IPR036108">
    <property type="entry name" value="4pyrrol_syn_uPrphyn_synt_sf"/>
</dbReference>
<dbReference type="NCBIfam" id="NF006621">
    <property type="entry name" value="PRK09189.1"/>
    <property type="match status" value="1"/>
</dbReference>
<evidence type="ECO:0000256" key="1">
    <source>
        <dbReference type="ARBA" id="ARBA00004772"/>
    </source>
</evidence>
<dbReference type="InterPro" id="IPR039793">
    <property type="entry name" value="UROS/Hem4"/>
</dbReference>
<dbReference type="InterPro" id="IPR003754">
    <property type="entry name" value="4pyrrol_synth_uPrphyn_synth"/>
</dbReference>
<dbReference type="GO" id="GO:0004852">
    <property type="term" value="F:uroporphyrinogen-III synthase activity"/>
    <property type="evidence" value="ECO:0007669"/>
    <property type="project" value="UniProtKB-UniRule"/>
</dbReference>
<dbReference type="SUPFAM" id="SSF69618">
    <property type="entry name" value="HemD-like"/>
    <property type="match status" value="1"/>
</dbReference>
<dbReference type="Gene3D" id="3.40.50.10090">
    <property type="match status" value="2"/>
</dbReference>
<accession>A0A2T5BBP1</accession>
<evidence type="ECO:0000256" key="5">
    <source>
        <dbReference type="ARBA" id="ARBA00023244"/>
    </source>
</evidence>
<dbReference type="PANTHER" id="PTHR38042">
    <property type="entry name" value="UROPORPHYRINOGEN-III SYNTHASE, CHLOROPLASTIC"/>
    <property type="match status" value="1"/>
</dbReference>
<feature type="chain" id="PRO_5015655608" description="Uroporphyrinogen-III synthase" evidence="10">
    <location>
        <begin position="18"/>
        <end position="243"/>
    </location>
</feature>
<keyword evidence="13" id="KW-1185">Reference proteome</keyword>
<dbReference type="AlphaFoldDB" id="A0A2T5BBP1"/>
<dbReference type="EC" id="4.2.1.75" evidence="3 9"/>
<reference evidence="12 13" key="1">
    <citation type="submission" date="2018-04" db="EMBL/GenBank/DDBJ databases">
        <title>Genomic Encyclopedia of Type Strains, Phase IV (KMG-IV): sequencing the most valuable type-strain genomes for metagenomic binning, comparative biology and taxonomic classification.</title>
        <authorList>
            <person name="Goeker M."/>
        </authorList>
    </citation>
    <scope>NUCLEOTIDE SEQUENCE [LARGE SCALE GENOMIC DNA]</scope>
    <source>
        <strain evidence="12 13">DSM 7138</strain>
    </source>
</reference>
<evidence type="ECO:0000256" key="3">
    <source>
        <dbReference type="ARBA" id="ARBA00013109"/>
    </source>
</evidence>
<dbReference type="RefSeq" id="WP_108002445.1">
    <property type="nucleotide sequence ID" value="NZ_JBHEEX010000002.1"/>
</dbReference>
<gene>
    <name evidence="12" type="ORF">C7449_103413</name>
</gene>
<evidence type="ECO:0000256" key="8">
    <source>
        <dbReference type="ARBA" id="ARBA00048617"/>
    </source>
</evidence>
<dbReference type="PANTHER" id="PTHR38042:SF1">
    <property type="entry name" value="UROPORPHYRINOGEN-III SYNTHASE, CHLOROPLASTIC"/>
    <property type="match status" value="1"/>
</dbReference>
<organism evidence="12 13">
    <name type="scientific">Mycoplana dimorpha</name>
    <dbReference type="NCBI Taxonomy" id="28320"/>
    <lineage>
        <taxon>Bacteria</taxon>
        <taxon>Pseudomonadati</taxon>
        <taxon>Pseudomonadota</taxon>
        <taxon>Alphaproteobacteria</taxon>
        <taxon>Hyphomicrobiales</taxon>
        <taxon>Rhizobiaceae</taxon>
        <taxon>Mycoplana</taxon>
    </lineage>
</organism>
<dbReference type="GO" id="GO:0006780">
    <property type="term" value="P:uroporphyrinogen III biosynthetic process"/>
    <property type="evidence" value="ECO:0007669"/>
    <property type="project" value="UniProtKB-UniRule"/>
</dbReference>
<evidence type="ECO:0000256" key="4">
    <source>
        <dbReference type="ARBA" id="ARBA00023239"/>
    </source>
</evidence>
<evidence type="ECO:0000256" key="6">
    <source>
        <dbReference type="ARBA" id="ARBA00037589"/>
    </source>
</evidence>
<keyword evidence="5 9" id="KW-0627">Porphyrin biosynthesis</keyword>
<protein>
    <recommendedName>
        <fullName evidence="7 9">Uroporphyrinogen-III synthase</fullName>
        <ecNumber evidence="3 9">4.2.1.75</ecNumber>
    </recommendedName>
</protein>
<evidence type="ECO:0000256" key="7">
    <source>
        <dbReference type="ARBA" id="ARBA00040167"/>
    </source>
</evidence>
<dbReference type="CDD" id="cd06578">
    <property type="entry name" value="HemD"/>
    <property type="match status" value="1"/>
</dbReference>
<dbReference type="GO" id="GO:0006782">
    <property type="term" value="P:protoporphyrinogen IX biosynthetic process"/>
    <property type="evidence" value="ECO:0007669"/>
    <property type="project" value="UniProtKB-UniRule"/>
</dbReference>
<name>A0A2T5BBP1_MYCDI</name>
<evidence type="ECO:0000256" key="2">
    <source>
        <dbReference type="ARBA" id="ARBA00008133"/>
    </source>
</evidence>
<evidence type="ECO:0000256" key="9">
    <source>
        <dbReference type="RuleBase" id="RU366031"/>
    </source>
</evidence>
<dbReference type="EMBL" id="PZZZ01000003">
    <property type="protein sequence ID" value="PTM96395.1"/>
    <property type="molecule type" value="Genomic_DNA"/>
</dbReference>
<feature type="signal peptide" evidence="10">
    <location>
        <begin position="1"/>
        <end position="17"/>
    </location>
</feature>
<dbReference type="Pfam" id="PF02602">
    <property type="entry name" value="HEM4"/>
    <property type="match status" value="1"/>
</dbReference>
<dbReference type="Proteomes" id="UP000241247">
    <property type="component" value="Unassembled WGS sequence"/>
</dbReference>
<keyword evidence="4 9" id="KW-0456">Lyase</keyword>
<evidence type="ECO:0000259" key="11">
    <source>
        <dbReference type="Pfam" id="PF02602"/>
    </source>
</evidence>
<dbReference type="OrthoDB" id="7163809at2"/>
<keyword evidence="10" id="KW-0732">Signal</keyword>
<proteinExistence type="inferred from homology"/>
<comment type="catalytic activity">
    <reaction evidence="8 9">
        <text>hydroxymethylbilane = uroporphyrinogen III + H2O</text>
        <dbReference type="Rhea" id="RHEA:18965"/>
        <dbReference type="ChEBI" id="CHEBI:15377"/>
        <dbReference type="ChEBI" id="CHEBI:57308"/>
        <dbReference type="ChEBI" id="CHEBI:57845"/>
        <dbReference type="EC" id="4.2.1.75"/>
    </reaction>
</comment>
<comment type="function">
    <text evidence="6 9">Catalyzes cyclization of the linear tetrapyrrole, hydroxymethylbilane, to the macrocyclic uroporphyrinogen III.</text>
</comment>
<evidence type="ECO:0000256" key="10">
    <source>
        <dbReference type="SAM" id="SignalP"/>
    </source>
</evidence>
<dbReference type="UniPathway" id="UPA00251">
    <property type="reaction ID" value="UER00320"/>
</dbReference>
<sequence>MMRVLVLRPQVSAPATAARLAALGHVAVSVPLSAPVHDREATLAALAGRHSAITITSGEAARVLQSLGDALDPHLQTTVFAVGDATGRAASRAGFRNVLAAARSDGDGLAELIVDHRRQHGVPTDPLLYLAGFPRSSNFEDRLTAAGVAHVTVECYRMEPIRPADDALRPALVDEPVDAVLLYSRESTRHFFELPLVAEHLERLERMRFLCISRNVAAVVPAALSKSVAVAATPDEAGLFDLL</sequence>
<comment type="pathway">
    <text evidence="1 9">Porphyrin-containing compound metabolism; protoporphyrin-IX biosynthesis; coproporphyrinogen-III from 5-aminolevulinate: step 3/4.</text>
</comment>
<comment type="caution">
    <text evidence="12">The sequence shown here is derived from an EMBL/GenBank/DDBJ whole genome shotgun (WGS) entry which is preliminary data.</text>
</comment>
<feature type="domain" description="Tetrapyrrole biosynthesis uroporphyrinogen III synthase" evidence="11">
    <location>
        <begin position="16"/>
        <end position="240"/>
    </location>
</feature>